<keyword evidence="3" id="KW-1185">Reference proteome</keyword>
<name>A0A4C1YWC2_EUMVA</name>
<proteinExistence type="predicted"/>
<protein>
    <submittedName>
        <fullName evidence="2">Uncharacterized protein</fullName>
    </submittedName>
</protein>
<dbReference type="AlphaFoldDB" id="A0A4C1YWC2"/>
<evidence type="ECO:0000313" key="2">
    <source>
        <dbReference type="EMBL" id="GBP79114.1"/>
    </source>
</evidence>
<gene>
    <name evidence="2" type="ORF">EVAR_54474_1</name>
</gene>
<dbReference type="Proteomes" id="UP000299102">
    <property type="component" value="Unassembled WGS sequence"/>
</dbReference>
<comment type="caution">
    <text evidence="2">The sequence shown here is derived from an EMBL/GenBank/DDBJ whole genome shotgun (WGS) entry which is preliminary data.</text>
</comment>
<sequence>MTNYLGSSTAPPDGRRRRRRSAETPTKGTGRFVIDISYRTRGRPSFVPFFFFPEKILILPLEFCERELPPRPFTAAGRRRVR</sequence>
<evidence type="ECO:0000256" key="1">
    <source>
        <dbReference type="SAM" id="MobiDB-lite"/>
    </source>
</evidence>
<feature type="region of interest" description="Disordered" evidence="1">
    <location>
        <begin position="1"/>
        <end position="28"/>
    </location>
</feature>
<evidence type="ECO:0000313" key="3">
    <source>
        <dbReference type="Proteomes" id="UP000299102"/>
    </source>
</evidence>
<dbReference type="EMBL" id="BGZK01001401">
    <property type="protein sequence ID" value="GBP79114.1"/>
    <property type="molecule type" value="Genomic_DNA"/>
</dbReference>
<organism evidence="2 3">
    <name type="scientific">Eumeta variegata</name>
    <name type="common">Bagworm moth</name>
    <name type="synonym">Eumeta japonica</name>
    <dbReference type="NCBI Taxonomy" id="151549"/>
    <lineage>
        <taxon>Eukaryota</taxon>
        <taxon>Metazoa</taxon>
        <taxon>Ecdysozoa</taxon>
        <taxon>Arthropoda</taxon>
        <taxon>Hexapoda</taxon>
        <taxon>Insecta</taxon>
        <taxon>Pterygota</taxon>
        <taxon>Neoptera</taxon>
        <taxon>Endopterygota</taxon>
        <taxon>Lepidoptera</taxon>
        <taxon>Glossata</taxon>
        <taxon>Ditrysia</taxon>
        <taxon>Tineoidea</taxon>
        <taxon>Psychidae</taxon>
        <taxon>Oiketicinae</taxon>
        <taxon>Eumeta</taxon>
    </lineage>
</organism>
<feature type="compositionally biased region" description="Polar residues" evidence="1">
    <location>
        <begin position="1"/>
        <end position="10"/>
    </location>
</feature>
<accession>A0A4C1YWC2</accession>
<reference evidence="2 3" key="1">
    <citation type="journal article" date="2019" name="Commun. Biol.">
        <title>The bagworm genome reveals a unique fibroin gene that provides high tensile strength.</title>
        <authorList>
            <person name="Kono N."/>
            <person name="Nakamura H."/>
            <person name="Ohtoshi R."/>
            <person name="Tomita M."/>
            <person name="Numata K."/>
            <person name="Arakawa K."/>
        </authorList>
    </citation>
    <scope>NUCLEOTIDE SEQUENCE [LARGE SCALE GENOMIC DNA]</scope>
</reference>